<dbReference type="SUPFAM" id="SSF56645">
    <property type="entry name" value="Acyl-CoA dehydrogenase NM domain-like"/>
    <property type="match status" value="1"/>
</dbReference>
<dbReference type="OrthoDB" id="435240at2759"/>
<dbReference type="InterPro" id="IPR045008">
    <property type="entry name" value="ACX4-like"/>
</dbReference>
<dbReference type="GO" id="GO:0005777">
    <property type="term" value="C:peroxisome"/>
    <property type="evidence" value="ECO:0007669"/>
    <property type="project" value="TreeGrafter"/>
</dbReference>
<keyword evidence="3" id="KW-1185">Reference proteome</keyword>
<dbReference type="PROSITE" id="PS50275">
    <property type="entry name" value="SAC"/>
    <property type="match status" value="1"/>
</dbReference>
<feature type="domain" description="SAC" evidence="1">
    <location>
        <begin position="128"/>
        <end position="183"/>
    </location>
</feature>
<dbReference type="GO" id="GO:0003995">
    <property type="term" value="F:acyl-CoA dehydrogenase activity"/>
    <property type="evidence" value="ECO:0007669"/>
    <property type="project" value="InterPro"/>
</dbReference>
<dbReference type="GO" id="GO:0050660">
    <property type="term" value="F:flavin adenine dinucleotide binding"/>
    <property type="evidence" value="ECO:0007669"/>
    <property type="project" value="InterPro"/>
</dbReference>
<dbReference type="PANTHER" id="PTHR43188:SF1">
    <property type="entry name" value="ACYL-COA DEHYDROGENASE"/>
    <property type="match status" value="1"/>
</dbReference>
<comment type="caution">
    <text evidence="2">The sequence shown here is derived from an EMBL/GenBank/DDBJ whole genome shotgun (WGS) entry which is preliminary data.</text>
</comment>
<dbReference type="InterPro" id="IPR037069">
    <property type="entry name" value="AcylCoA_DH/ox_N_sf"/>
</dbReference>
<dbReference type="Pfam" id="PF02771">
    <property type="entry name" value="Acyl-CoA_dh_N"/>
    <property type="match status" value="1"/>
</dbReference>
<dbReference type="GO" id="GO:0016791">
    <property type="term" value="F:phosphatase activity"/>
    <property type="evidence" value="ECO:0007669"/>
    <property type="project" value="InterPro"/>
</dbReference>
<dbReference type="AlphaFoldDB" id="A0A2U1MAV4"/>
<dbReference type="GO" id="GO:0006635">
    <property type="term" value="P:fatty acid beta-oxidation"/>
    <property type="evidence" value="ECO:0007669"/>
    <property type="project" value="InterPro"/>
</dbReference>
<evidence type="ECO:0000313" key="3">
    <source>
        <dbReference type="Proteomes" id="UP000245207"/>
    </source>
</evidence>
<evidence type="ECO:0000259" key="1">
    <source>
        <dbReference type="PROSITE" id="PS50275"/>
    </source>
</evidence>
<dbReference type="InterPro" id="IPR002013">
    <property type="entry name" value="SAC_dom"/>
</dbReference>
<evidence type="ECO:0000313" key="2">
    <source>
        <dbReference type="EMBL" id="PWA58400.1"/>
    </source>
</evidence>
<dbReference type="Gene3D" id="1.10.540.10">
    <property type="entry name" value="Acyl-CoA dehydrogenase/oxidase, N-terminal domain"/>
    <property type="match status" value="1"/>
</dbReference>
<dbReference type="STRING" id="35608.A0A2U1MAV4"/>
<organism evidence="2 3">
    <name type="scientific">Artemisia annua</name>
    <name type="common">Sweet wormwood</name>
    <dbReference type="NCBI Taxonomy" id="35608"/>
    <lineage>
        <taxon>Eukaryota</taxon>
        <taxon>Viridiplantae</taxon>
        <taxon>Streptophyta</taxon>
        <taxon>Embryophyta</taxon>
        <taxon>Tracheophyta</taxon>
        <taxon>Spermatophyta</taxon>
        <taxon>Magnoliopsida</taxon>
        <taxon>eudicotyledons</taxon>
        <taxon>Gunneridae</taxon>
        <taxon>Pentapetalae</taxon>
        <taxon>asterids</taxon>
        <taxon>campanulids</taxon>
        <taxon>Asterales</taxon>
        <taxon>Asteraceae</taxon>
        <taxon>Asteroideae</taxon>
        <taxon>Anthemideae</taxon>
        <taxon>Artemisiinae</taxon>
        <taxon>Artemisia</taxon>
    </lineage>
</organism>
<dbReference type="Proteomes" id="UP000245207">
    <property type="component" value="Unassembled WGS sequence"/>
</dbReference>
<dbReference type="InterPro" id="IPR009100">
    <property type="entry name" value="AcylCoA_DH/oxidase_NM_dom_sf"/>
</dbReference>
<dbReference type="EMBL" id="PKPP01005904">
    <property type="protein sequence ID" value="PWA58400.1"/>
    <property type="molecule type" value="Genomic_DNA"/>
</dbReference>
<reference evidence="2 3" key="1">
    <citation type="journal article" date="2018" name="Mol. Plant">
        <title>The genome of Artemisia annua provides insight into the evolution of Asteraceae family and artemisinin biosynthesis.</title>
        <authorList>
            <person name="Shen Q."/>
            <person name="Zhang L."/>
            <person name="Liao Z."/>
            <person name="Wang S."/>
            <person name="Yan T."/>
            <person name="Shi P."/>
            <person name="Liu M."/>
            <person name="Fu X."/>
            <person name="Pan Q."/>
            <person name="Wang Y."/>
            <person name="Lv Z."/>
            <person name="Lu X."/>
            <person name="Zhang F."/>
            <person name="Jiang W."/>
            <person name="Ma Y."/>
            <person name="Chen M."/>
            <person name="Hao X."/>
            <person name="Li L."/>
            <person name="Tang Y."/>
            <person name="Lv G."/>
            <person name="Zhou Y."/>
            <person name="Sun X."/>
            <person name="Brodelius P.E."/>
            <person name="Rose J.K.C."/>
            <person name="Tang K."/>
        </authorList>
    </citation>
    <scope>NUCLEOTIDE SEQUENCE [LARGE SCALE GENOMIC DNA]</scope>
    <source>
        <strain evidence="3">cv. Huhao1</strain>
        <tissue evidence="2">Leaf</tissue>
    </source>
</reference>
<name>A0A2U1MAV4_ARTAN</name>
<proteinExistence type="predicted"/>
<accession>A0A2U1MAV4</accession>
<dbReference type="PANTHER" id="PTHR43188">
    <property type="entry name" value="ACYL-COENZYME A OXIDASE"/>
    <property type="match status" value="1"/>
</dbReference>
<dbReference type="InterPro" id="IPR013786">
    <property type="entry name" value="AcylCoA_DH/ox_N"/>
</dbReference>
<protein>
    <submittedName>
        <fullName evidence="2">Acyl-CoA oxidase</fullName>
    </submittedName>
</protein>
<sequence>MIVYADYDALLSLDVGIKKISISSEFDVEAEQMTREALGNDDYDYPFGSLKVVLTDPGVLDCLNCLQDPLGCFDNVREEPTTKCIAPSHMDQPTYMEEGLAQAVLQFLHNNTFVPFMYDFDGILIVPTLLMQSMIGRKMLEYQLKTLGVFDAEENISTHPSFDDCFKILWANHGDDISTQFCLGLLSVCEPIDPYVASDYYQFANLLTPEEQALRPKLRVCVEKEIAPIMTKEKAEFPFQIIPKLGALNIAGGTIKGYGCPGLFVTANAFVTTEIAKVDHDHIGKPEISSITTGQMDYSIYKDTIAVIAATKEKKLIVHSAITKRNVQSNLPTILLPDYIGCIERGLVILGRLRTSPKE</sequence>
<gene>
    <name evidence="2" type="ORF">CTI12_AA400360</name>
</gene>